<dbReference type="PANTHER" id="PTHR43031:SF7">
    <property type="entry name" value="NITRIC OXIDE REDUCTASE FLRD-NAD(+) REDUCTASE"/>
    <property type="match status" value="1"/>
</dbReference>
<dbReference type="AlphaFoldDB" id="A0A094QD44"/>
<dbReference type="InterPro" id="IPR050229">
    <property type="entry name" value="GlpE_sulfurtransferase"/>
</dbReference>
<evidence type="ECO:0000259" key="1">
    <source>
        <dbReference type="PROSITE" id="PS50206"/>
    </source>
</evidence>
<dbReference type="Pfam" id="PF00581">
    <property type="entry name" value="Rhodanese"/>
    <property type="match status" value="1"/>
</dbReference>
<dbReference type="SMART" id="SM00450">
    <property type="entry name" value="RHOD"/>
    <property type="match status" value="1"/>
</dbReference>
<evidence type="ECO:0000313" key="2">
    <source>
        <dbReference type="EMBL" id="KGA20099.1"/>
    </source>
</evidence>
<reference evidence="2" key="1">
    <citation type="submission" date="2014-06" db="EMBL/GenBank/DDBJ databases">
        <title>Key roles for freshwater Actinobacteria revealed by deep metagenomic sequencing.</title>
        <authorList>
            <person name="Ghai R."/>
            <person name="Mizuno C.M."/>
            <person name="Picazo A."/>
            <person name="Camacho A."/>
            <person name="Rodriguez-Valera F."/>
        </authorList>
    </citation>
    <scope>NUCLEOTIDE SEQUENCE</scope>
</reference>
<dbReference type="SUPFAM" id="SSF52821">
    <property type="entry name" value="Rhodanese/Cell cycle control phosphatase"/>
    <property type="match status" value="1"/>
</dbReference>
<protein>
    <recommendedName>
        <fullName evidence="1">Rhodanese domain-containing protein</fullName>
    </recommendedName>
</protein>
<dbReference type="Gene3D" id="3.40.250.10">
    <property type="entry name" value="Rhodanese-like domain"/>
    <property type="match status" value="1"/>
</dbReference>
<accession>A0A094QD44</accession>
<dbReference type="EMBL" id="JNSL01000024">
    <property type="protein sequence ID" value="KGA20099.1"/>
    <property type="molecule type" value="Genomic_DNA"/>
</dbReference>
<comment type="caution">
    <text evidence="2">The sequence shown here is derived from an EMBL/GenBank/DDBJ whole genome shotgun (WGS) entry which is preliminary data.</text>
</comment>
<dbReference type="InterPro" id="IPR001763">
    <property type="entry name" value="Rhodanese-like_dom"/>
</dbReference>
<feature type="domain" description="Rhodanese" evidence="1">
    <location>
        <begin position="21"/>
        <end position="99"/>
    </location>
</feature>
<dbReference type="CDD" id="cd00158">
    <property type="entry name" value="RHOD"/>
    <property type="match status" value="1"/>
</dbReference>
<dbReference type="InterPro" id="IPR036873">
    <property type="entry name" value="Rhodanese-like_dom_sf"/>
</dbReference>
<proteinExistence type="predicted"/>
<organism evidence="2">
    <name type="scientific">freshwater metagenome</name>
    <dbReference type="NCBI Taxonomy" id="449393"/>
    <lineage>
        <taxon>unclassified sequences</taxon>
        <taxon>metagenomes</taxon>
        <taxon>ecological metagenomes</taxon>
    </lineage>
</organism>
<dbReference type="PROSITE" id="PS50206">
    <property type="entry name" value="RHODANESE_3"/>
    <property type="match status" value="1"/>
</dbReference>
<gene>
    <name evidence="2" type="ORF">GM51_5605</name>
</gene>
<sequence length="107" mass="11472">METVTPQAALQMVKAGLAYGIDVREIDEWNAGHFELFTLSPLSEFESAVLPTDKPIIFICRSGKRSGKACDAVEPTGLRVMNMTGGMLAWQEAGLPMSATNGTPVIS</sequence>
<name>A0A094QD44_9ZZZZ</name>
<dbReference type="PANTHER" id="PTHR43031">
    <property type="entry name" value="FAD-DEPENDENT OXIDOREDUCTASE"/>
    <property type="match status" value="1"/>
</dbReference>